<evidence type="ECO:0000313" key="37">
    <source>
        <dbReference type="Proteomes" id="UP000016924"/>
    </source>
</evidence>
<dbReference type="SUPFAM" id="SSF51735">
    <property type="entry name" value="NAD(P)-binding Rossmann-fold domains"/>
    <property type="match status" value="1"/>
</dbReference>
<keyword evidence="22" id="KW-0456">Lyase</keyword>
<dbReference type="GO" id="GO:0008750">
    <property type="term" value="F:proton-translocating NAD(P)+ transhydrogenase activity"/>
    <property type="evidence" value="ECO:0007669"/>
    <property type="project" value="UniProtKB-EC"/>
</dbReference>
<dbReference type="GO" id="GO:0005743">
    <property type="term" value="C:mitochondrial inner membrane"/>
    <property type="evidence" value="ECO:0007669"/>
    <property type="project" value="UniProtKB-SubCell"/>
</dbReference>
<dbReference type="CDD" id="cd22363">
    <property type="entry name" value="tRNA-intron_lyase_C"/>
    <property type="match status" value="1"/>
</dbReference>
<dbReference type="eggNOG" id="KOG4133">
    <property type="taxonomic scope" value="Eukaryota"/>
</dbReference>
<feature type="transmembrane region" description="Helical" evidence="33">
    <location>
        <begin position="851"/>
        <end position="869"/>
    </location>
</feature>
<keyword evidence="14" id="KW-0521">NADP</keyword>
<dbReference type="InterPro" id="IPR007886">
    <property type="entry name" value="AlaDH/PNT_N"/>
</dbReference>
<feature type="transmembrane region" description="Helical" evidence="33">
    <location>
        <begin position="1083"/>
        <end position="1105"/>
    </location>
</feature>
<dbReference type="FunFam" id="3.40.1350.10:FF:000008">
    <property type="entry name" value="tRNA-splicing endonuclease subunit Sen34"/>
    <property type="match status" value="1"/>
</dbReference>
<evidence type="ECO:0000256" key="30">
    <source>
        <dbReference type="ARBA" id="ARBA00076724"/>
    </source>
</evidence>
<feature type="compositionally biased region" description="Basic and acidic residues" evidence="32">
    <location>
        <begin position="119"/>
        <end position="139"/>
    </location>
</feature>
<evidence type="ECO:0000256" key="31">
    <source>
        <dbReference type="ARBA" id="ARBA00079255"/>
    </source>
</evidence>
<dbReference type="EC" id="4.6.1.16" evidence="6"/>
<dbReference type="GeneID" id="19897600"/>
<dbReference type="InterPro" id="IPR011856">
    <property type="entry name" value="tRNA_endonuc-like_dom_sf"/>
</dbReference>
<evidence type="ECO:0000256" key="12">
    <source>
        <dbReference type="ARBA" id="ARBA00022741"/>
    </source>
</evidence>
<evidence type="ECO:0000256" key="27">
    <source>
        <dbReference type="ARBA" id="ARBA00061558"/>
    </source>
</evidence>
<reference evidence="37" key="1">
    <citation type="submission" date="2012-06" db="EMBL/GenBank/DDBJ databases">
        <title>The genome sequence of Coniosporium apollinis CBS 100218.</title>
        <authorList>
            <consortium name="The Broad Institute Genome Sequencing Platform"/>
            <person name="Cuomo C."/>
            <person name="Gorbushina A."/>
            <person name="Noack S."/>
            <person name="Walker B."/>
            <person name="Young S.K."/>
            <person name="Zeng Q."/>
            <person name="Gargeya S."/>
            <person name="Fitzgerald M."/>
            <person name="Haas B."/>
            <person name="Abouelleil A."/>
            <person name="Alvarado L."/>
            <person name="Arachchi H.M."/>
            <person name="Berlin A.M."/>
            <person name="Chapman S.B."/>
            <person name="Goldberg J."/>
            <person name="Griggs A."/>
            <person name="Gujja S."/>
            <person name="Hansen M."/>
            <person name="Howarth C."/>
            <person name="Imamovic A."/>
            <person name="Larimer J."/>
            <person name="McCowan C."/>
            <person name="Montmayeur A."/>
            <person name="Murphy C."/>
            <person name="Neiman D."/>
            <person name="Pearson M."/>
            <person name="Priest M."/>
            <person name="Roberts A."/>
            <person name="Saif S."/>
            <person name="Shea T."/>
            <person name="Sisk P."/>
            <person name="Sykes S."/>
            <person name="Wortman J."/>
            <person name="Nusbaum C."/>
            <person name="Birren B."/>
        </authorList>
    </citation>
    <scope>NUCLEOTIDE SEQUENCE [LARGE SCALE GENOMIC DNA]</scope>
    <source>
        <strain evidence="37">CBS 100218</strain>
    </source>
</reference>
<comment type="similarity">
    <text evidence="3">In the N-terminal section; belongs to the AlaDH/PNT family.</text>
</comment>
<evidence type="ECO:0000256" key="19">
    <source>
        <dbReference type="ARBA" id="ARBA00023027"/>
    </source>
</evidence>
<evidence type="ECO:0000256" key="17">
    <source>
        <dbReference type="ARBA" id="ARBA00022989"/>
    </source>
</evidence>
<keyword evidence="21 33" id="KW-0472">Membrane</keyword>
<dbReference type="InterPro" id="IPR008142">
    <property type="entry name" value="AlaDH/PNT_CS1"/>
</dbReference>
<dbReference type="CDD" id="cd05304">
    <property type="entry name" value="Rubrum_tdh"/>
    <property type="match status" value="1"/>
</dbReference>
<feature type="domain" description="Alanine dehydrogenase/pyridine nucleotide transhydrogenase N-terminal" evidence="35">
    <location>
        <begin position="296"/>
        <end position="435"/>
    </location>
</feature>
<dbReference type="InterPro" id="IPR007698">
    <property type="entry name" value="AlaDH/PNT_NAD(H)-bd"/>
</dbReference>
<dbReference type="GO" id="GO:0003676">
    <property type="term" value="F:nucleic acid binding"/>
    <property type="evidence" value="ECO:0007669"/>
    <property type="project" value="InterPro"/>
</dbReference>
<evidence type="ECO:0000256" key="20">
    <source>
        <dbReference type="ARBA" id="ARBA00023128"/>
    </source>
</evidence>
<evidence type="ECO:0000256" key="25">
    <source>
        <dbReference type="ARBA" id="ARBA00054910"/>
    </source>
</evidence>
<dbReference type="NCBIfam" id="NF006942">
    <property type="entry name" value="PRK09424.1"/>
    <property type="match status" value="1"/>
</dbReference>
<dbReference type="PROSITE" id="PS00836">
    <property type="entry name" value="ALADH_PNT_1"/>
    <property type="match status" value="1"/>
</dbReference>
<keyword evidence="18" id="KW-0007">Acetylation</keyword>
<dbReference type="Pfam" id="PF05222">
    <property type="entry name" value="AlaDh_PNT_N"/>
    <property type="match status" value="1"/>
</dbReference>
<dbReference type="GO" id="GO:0006740">
    <property type="term" value="P:NADPH regeneration"/>
    <property type="evidence" value="ECO:0007669"/>
    <property type="project" value="TreeGrafter"/>
</dbReference>
<dbReference type="PANTHER" id="PTHR10160">
    <property type="entry name" value="NAD(P) TRANSHYDROGENASE"/>
    <property type="match status" value="1"/>
</dbReference>
<evidence type="ECO:0000256" key="5">
    <source>
        <dbReference type="ARBA" id="ARBA00011738"/>
    </source>
</evidence>
<dbReference type="HOGENOM" id="CLU_003376_0_0_1"/>
<gene>
    <name evidence="36" type="ORF">W97_00289</name>
</gene>
<evidence type="ECO:0000256" key="22">
    <source>
        <dbReference type="ARBA" id="ARBA00023239"/>
    </source>
</evidence>
<dbReference type="InterPro" id="IPR036167">
    <property type="entry name" value="tRNA_intron_Endo_cat-like_sf"/>
</dbReference>
<keyword evidence="8" id="KW-1003">Cell membrane</keyword>
<evidence type="ECO:0000256" key="2">
    <source>
        <dbReference type="ARBA" id="ARBA00004429"/>
    </source>
</evidence>
<evidence type="ECO:0000313" key="36">
    <source>
        <dbReference type="EMBL" id="EON61078.1"/>
    </source>
</evidence>
<evidence type="ECO:0000256" key="26">
    <source>
        <dbReference type="ARBA" id="ARBA00059865"/>
    </source>
</evidence>
<evidence type="ECO:0000256" key="23">
    <source>
        <dbReference type="ARBA" id="ARBA00034031"/>
    </source>
</evidence>
<evidence type="ECO:0000256" key="13">
    <source>
        <dbReference type="ARBA" id="ARBA00022792"/>
    </source>
</evidence>
<name>R7YGR6_CONA1</name>
<comment type="function">
    <text evidence="25">The transhydrogenation between NADH and NADP is coupled to respiration and ATP hydrolysis and functions as a proton pump across the membrane. May play a role in reactive oxygen species (ROS) detoxification in the adrenal gland.</text>
</comment>
<dbReference type="EMBL" id="JH767554">
    <property type="protein sequence ID" value="EON61078.1"/>
    <property type="molecule type" value="Genomic_DNA"/>
</dbReference>
<feature type="region of interest" description="Disordered" evidence="32">
    <location>
        <begin position="109"/>
        <end position="203"/>
    </location>
</feature>
<evidence type="ECO:0000256" key="3">
    <source>
        <dbReference type="ARBA" id="ARBA00005624"/>
    </source>
</evidence>
<dbReference type="SUPFAM" id="SSF53032">
    <property type="entry name" value="tRNA-intron endonuclease catalytic domain-like"/>
    <property type="match status" value="1"/>
</dbReference>
<dbReference type="InterPro" id="IPR059049">
    <property type="entry name" value="TSEN34_N"/>
</dbReference>
<dbReference type="Pfam" id="PF12769">
    <property type="entry name" value="PNTB_4TM"/>
    <property type="match status" value="1"/>
</dbReference>
<evidence type="ECO:0000256" key="8">
    <source>
        <dbReference type="ARBA" id="ARBA00022475"/>
    </source>
</evidence>
<dbReference type="Proteomes" id="UP000016924">
    <property type="component" value="Unassembled WGS sequence"/>
</dbReference>
<dbReference type="Gene3D" id="3.40.1350.10">
    <property type="match status" value="1"/>
</dbReference>
<dbReference type="SUPFAM" id="SSF52467">
    <property type="entry name" value="DHS-like NAD/FAD-binding domain"/>
    <property type="match status" value="1"/>
</dbReference>
<dbReference type="InterPro" id="IPR034300">
    <property type="entry name" value="PNTB-like"/>
</dbReference>
<keyword evidence="9" id="KW-0997">Cell inner membrane</keyword>
<keyword evidence="11" id="KW-0819">tRNA processing</keyword>
<evidence type="ECO:0000256" key="18">
    <source>
        <dbReference type="ARBA" id="ARBA00022990"/>
    </source>
</evidence>
<feature type="transmembrane region" description="Helical" evidence="33">
    <location>
        <begin position="1059"/>
        <end position="1077"/>
    </location>
</feature>
<evidence type="ECO:0000256" key="11">
    <source>
        <dbReference type="ARBA" id="ARBA00022694"/>
    </source>
</evidence>
<keyword evidence="12" id="KW-0547">Nucleotide-binding</keyword>
<dbReference type="SMART" id="SM01003">
    <property type="entry name" value="AlaDh_PNT_N"/>
    <property type="match status" value="1"/>
</dbReference>
<feature type="transmembrane region" description="Helical" evidence="33">
    <location>
        <begin position="932"/>
        <end position="952"/>
    </location>
</feature>
<dbReference type="OMA" id="EQCREVD"/>
<dbReference type="GO" id="GO:0050661">
    <property type="term" value="F:NADP binding"/>
    <property type="evidence" value="ECO:0007669"/>
    <property type="project" value="TreeGrafter"/>
</dbReference>
<feature type="transmembrane region" description="Helical" evidence="33">
    <location>
        <begin position="1029"/>
        <end position="1047"/>
    </location>
</feature>
<evidence type="ECO:0000256" key="9">
    <source>
        <dbReference type="ARBA" id="ARBA00022519"/>
    </source>
</evidence>
<dbReference type="Pfam" id="PF01974">
    <property type="entry name" value="tRNA_int_endo"/>
    <property type="match status" value="1"/>
</dbReference>
<evidence type="ECO:0000256" key="6">
    <source>
        <dbReference type="ARBA" id="ARBA00012573"/>
    </source>
</evidence>
<dbReference type="SUPFAM" id="SSF52283">
    <property type="entry name" value="Formate/glycerate dehydrogenase catalytic domain-like"/>
    <property type="match status" value="1"/>
</dbReference>
<dbReference type="GO" id="GO:0005634">
    <property type="term" value="C:nucleus"/>
    <property type="evidence" value="ECO:0007669"/>
    <property type="project" value="UniProtKB-ARBA"/>
</dbReference>
<dbReference type="Pfam" id="PF02233">
    <property type="entry name" value="PNTB"/>
    <property type="match status" value="1"/>
</dbReference>
<sequence length="1312" mass="138121">MADTSVSGPFPISLVANRYLLYDINTITYIRRKHGICGVLIGGLPQAPSQNVFCGIPLELMPEEARLLVEQGHAYIVEDVEAHISGFLDMSEEERHAFMGVIDAQGREAAKAKKRRAGNNKERALKEKNLHRLAQESHARQTSASPDTTNTADTDDSLFAYPSPPASPPPRASSTAPGEIFGITPSTSYPPLTTSVRSTDQPLPAVPRSYPLFRYLHSKGYFITPGLRFGCQYVAYPGDPLRFHSHFLTVGMNWNEEFDLRDIVGGGRLGTGVKKAYLIGGKEGNSDEADGTLAVGIPRETYPNERRVAITPPNVTVLLKKGFSRVLVERGAGAEAQFVDQAYESAGATLVDGKCVWSESDILLKVRAPSAGRGDDEVGALRQGQTIISFLYPAQNASLVERLSSRGVTSFAMDMIPRISRAQAFDALSSMANIAGYKAVLEASNHFGRFMTGQVTAAGKIPPCKVLVIGAGVAGLSAIATARRLGAIVRGFDARSAAREQVHSLGAEFIEVDVKEEGTGQGGYAKEMSREFIEAEMKLFMEQCREVDIVITTALIPGKRAPILITEEMVSAMKPGSVVVDLAAEAGGNCEATVPGNLVTHKGVTVIGYTDLPSRLPTQSSTLYSNNITRLLLSMSPQEKHFGVDLTDEVVRGSIVTYKGEIIPPTPRLAPMAAPLTPPQAAVEPPKSARTVALTPWQKASREVATVTTGLGAVLALGKTTGPLFMSNVLTFTLAGLVGYRAVWGVAPALHSPLMSVTNAISGSMVGIGGFFIMGGGFLPETLPQALGALSVLLAFVNVSGGFVITKRMLDMFKRPTDPPEYPWLYAIPGLLFGGGYIAAVSTGMAGLVQAGYIASSVLCISSISGLASQLTARRGNILGILGVGSGILASLAAVGFPPDVLLQFAGVAGIGSILGLLIGRRITATDLPQTVAALHSVVGLAAVLTSIGSVMADLSHISTLHLVTAYLGVLIGGITFTGSIVAFLKLSSRMSSRPKVLPGRHLINASLLGANAATMGAFVTMAPGSPAIAAGCLAASTVLSFSKGYTTTAAIGGADMPVVITVLNAYSGFALVAEGFMLDNPLLTTVGALIGVSGSILSYIMCVAMNRSLTNVLFGGISAPTQSVRNIEGEVTQTSVDETADALANAESVIIVVGYGMAVAKAQYAISEIVRILRAKGVKVRFAIHPVAGRMPGQCNVLLAEASVPYDIVFEMDEINDDFSGTDVALVIGANDTVNPIALEPGSPIAGMPVLHAWKSKQVIVMKRGMASGYADVPNPMFYMPGTKMLFGDAKNSCDAIKRALDTRSQMWADI</sequence>
<dbReference type="PANTHER" id="PTHR10160:SF19">
    <property type="entry name" value="PROTON-TRANSLOCATING NAD(P)(+) TRANSHYDROGENASE"/>
    <property type="match status" value="1"/>
</dbReference>
<dbReference type="GO" id="GO:0016491">
    <property type="term" value="F:oxidoreductase activity"/>
    <property type="evidence" value="ECO:0007669"/>
    <property type="project" value="InterPro"/>
</dbReference>
<keyword evidence="10 33" id="KW-0812">Transmembrane</keyword>
<evidence type="ECO:0000256" key="29">
    <source>
        <dbReference type="ARBA" id="ARBA00075884"/>
    </source>
</evidence>
<dbReference type="Pfam" id="PF01262">
    <property type="entry name" value="AlaDh_PNT_C"/>
    <property type="match status" value="1"/>
</dbReference>
<organism evidence="36 37">
    <name type="scientific">Coniosporium apollinis (strain CBS 100218)</name>
    <name type="common">Rock-inhabiting black yeast</name>
    <dbReference type="NCBI Taxonomy" id="1168221"/>
    <lineage>
        <taxon>Eukaryota</taxon>
        <taxon>Fungi</taxon>
        <taxon>Dikarya</taxon>
        <taxon>Ascomycota</taxon>
        <taxon>Pezizomycotina</taxon>
        <taxon>Dothideomycetes</taxon>
        <taxon>Dothideomycetes incertae sedis</taxon>
        <taxon>Coniosporium</taxon>
    </lineage>
</organism>
<evidence type="ECO:0000256" key="10">
    <source>
        <dbReference type="ARBA" id="ARBA00022692"/>
    </source>
</evidence>
<keyword evidence="16" id="KW-1278">Translocase</keyword>
<feature type="compositionally biased region" description="Pro residues" evidence="32">
    <location>
        <begin position="162"/>
        <end position="171"/>
    </location>
</feature>
<comment type="catalytic activity">
    <reaction evidence="23">
        <text>pretRNA = a 3'-half-tRNA molecule with a 5'-OH end + a 5'-half-tRNA molecule with a 2',3'-cyclic phosphate end + an intron with a 2',3'-cyclic phosphate and a 5'-hydroxyl terminus.</text>
        <dbReference type="EC" id="4.6.1.16"/>
    </reaction>
</comment>
<feature type="domain" description="Alanine dehydrogenase/pyridine nucleotide transhydrogenase NAD(H)-binding" evidence="34">
    <location>
        <begin position="444"/>
        <end position="608"/>
    </location>
</feature>
<dbReference type="InterPro" id="IPR006677">
    <property type="entry name" value="tRNA_intron_Endonuc_cat-like"/>
</dbReference>
<evidence type="ECO:0000256" key="7">
    <source>
        <dbReference type="ARBA" id="ARBA00012943"/>
    </source>
</evidence>
<dbReference type="RefSeq" id="XP_007776395.1">
    <property type="nucleotide sequence ID" value="XM_007778205.1"/>
</dbReference>
<comment type="similarity">
    <text evidence="27">In the C-terminal section; belongs to the PNT beta subunit family.</text>
</comment>
<feature type="transmembrane region" description="Helical" evidence="33">
    <location>
        <begin position="876"/>
        <end position="895"/>
    </location>
</feature>
<comment type="catalytic activity">
    <reaction evidence="24">
        <text>NAD(+) + NADPH + H(+)(in) = NADH + NADP(+) + H(+)(out)</text>
        <dbReference type="Rhea" id="RHEA:47992"/>
        <dbReference type="ChEBI" id="CHEBI:15378"/>
        <dbReference type="ChEBI" id="CHEBI:57540"/>
        <dbReference type="ChEBI" id="CHEBI:57783"/>
        <dbReference type="ChEBI" id="CHEBI:57945"/>
        <dbReference type="ChEBI" id="CHEBI:58349"/>
        <dbReference type="EC" id="7.1.1.1"/>
    </reaction>
</comment>
<dbReference type="EC" id="7.1.1.1" evidence="7"/>
<dbReference type="STRING" id="1168221.R7YGR6"/>
<feature type="transmembrane region" description="Helical" evidence="33">
    <location>
        <begin position="724"/>
        <end position="744"/>
    </location>
</feature>
<dbReference type="Gene3D" id="3.40.50.720">
    <property type="entry name" value="NAD(P)-binding Rossmann-like Domain"/>
    <property type="match status" value="2"/>
</dbReference>
<dbReference type="GO" id="GO:0000213">
    <property type="term" value="F:tRNA-intron lyase activity"/>
    <property type="evidence" value="ECO:0007669"/>
    <property type="project" value="UniProtKB-EC"/>
</dbReference>
<dbReference type="PROSITE" id="PS00837">
    <property type="entry name" value="ALADH_PNT_2"/>
    <property type="match status" value="1"/>
</dbReference>
<comment type="function">
    <text evidence="26">Constitutes one of the two catalytic subunit of the tRNA-splicing endonuclease complex, a complex responsible for identification and cleavage of the splice sites in pre-tRNA. It cleaves pre-tRNA at the 5'- and 3'-splice sites to release the intron. The products are an intron and two tRNA half-molecules bearing 2',3'-cyclic phosphate and 5'-OH termini. There are no conserved sequences at the splice sites, but the intron is invariably located at the same site in the gene, placing the splice sites an invariant distance from the constant structural features of the tRNA body. It probably carries the active site for 3'-splice site cleavage.</text>
</comment>
<comment type="similarity">
    <text evidence="4">Belongs to the tRNA-intron endonuclease family.</text>
</comment>
<feature type="transmembrane region" description="Helical" evidence="33">
    <location>
        <begin position="785"/>
        <end position="805"/>
    </location>
</feature>
<feature type="transmembrane region" description="Helical" evidence="33">
    <location>
        <begin position="1006"/>
        <end position="1023"/>
    </location>
</feature>
<dbReference type="GO" id="GO:0005886">
    <property type="term" value="C:plasma membrane"/>
    <property type="evidence" value="ECO:0007669"/>
    <property type="project" value="UniProtKB-SubCell"/>
</dbReference>
<keyword evidence="19" id="KW-0520">NAD</keyword>
<evidence type="ECO:0000256" key="1">
    <source>
        <dbReference type="ARBA" id="ARBA00004292"/>
    </source>
</evidence>
<evidence type="ECO:0000256" key="28">
    <source>
        <dbReference type="ARBA" id="ARBA00074145"/>
    </source>
</evidence>
<evidence type="ECO:0000259" key="34">
    <source>
        <dbReference type="SMART" id="SM01002"/>
    </source>
</evidence>
<dbReference type="Gene3D" id="3.40.50.1220">
    <property type="entry name" value="TPP-binding domain"/>
    <property type="match status" value="1"/>
</dbReference>
<comment type="subcellular location">
    <subcellularLocation>
        <location evidence="2">Cell inner membrane</location>
        <topology evidence="2">Multi-pass membrane protein</topology>
    </subcellularLocation>
    <subcellularLocation>
        <location evidence="1">Mitochondrion inner membrane</location>
        <topology evidence="1">Multi-pass membrane protein</topology>
        <orientation evidence="1">Matrix side</orientation>
    </subcellularLocation>
</comment>
<feature type="transmembrane region" description="Helical" evidence="33">
    <location>
        <begin position="964"/>
        <end position="985"/>
    </location>
</feature>
<evidence type="ECO:0000256" key="21">
    <source>
        <dbReference type="ARBA" id="ARBA00023136"/>
    </source>
</evidence>
<feature type="transmembrane region" description="Helical" evidence="33">
    <location>
        <begin position="825"/>
        <end position="845"/>
    </location>
</feature>
<dbReference type="OrthoDB" id="37244at2759"/>
<keyword evidence="37" id="KW-1185">Reference proteome</keyword>
<evidence type="ECO:0000256" key="33">
    <source>
        <dbReference type="SAM" id="Phobius"/>
    </source>
</evidence>
<accession>R7YGR6</accession>
<dbReference type="InterPro" id="IPR036291">
    <property type="entry name" value="NAD(P)-bd_dom_sf"/>
</dbReference>
<dbReference type="InterPro" id="IPR029035">
    <property type="entry name" value="DHS-like_NAD/FAD-binding_dom"/>
</dbReference>
<keyword evidence="15" id="KW-0809">Transit peptide</keyword>
<evidence type="ECO:0000256" key="4">
    <source>
        <dbReference type="ARBA" id="ARBA00008078"/>
    </source>
</evidence>
<proteinExistence type="inferred from homology"/>
<keyword evidence="13" id="KW-0999">Mitochondrion inner membrane</keyword>
<dbReference type="GO" id="GO:0006388">
    <property type="term" value="P:tRNA splicing, via endonucleolytic cleavage and ligation"/>
    <property type="evidence" value="ECO:0007669"/>
    <property type="project" value="InterPro"/>
</dbReference>
<dbReference type="InterPro" id="IPR024605">
    <property type="entry name" value="NADP_transhyd_a_C"/>
</dbReference>
<feature type="transmembrane region" description="Helical" evidence="33">
    <location>
        <begin position="901"/>
        <end position="920"/>
    </location>
</feature>
<feature type="transmembrane region" description="Helical" evidence="33">
    <location>
        <begin position="756"/>
        <end position="779"/>
    </location>
</feature>
<dbReference type="InterPro" id="IPR008143">
    <property type="entry name" value="Ala_DH/PNT_CS2"/>
</dbReference>
<evidence type="ECO:0000256" key="24">
    <source>
        <dbReference type="ARBA" id="ARBA00048202"/>
    </source>
</evidence>
<dbReference type="FunFam" id="3.40.50.720:FF:000028">
    <property type="entry name" value="NAD(P) transhydrogenase subunit alpha"/>
    <property type="match status" value="1"/>
</dbReference>
<feature type="compositionally biased region" description="Polar residues" evidence="32">
    <location>
        <begin position="140"/>
        <end position="152"/>
    </location>
</feature>
<evidence type="ECO:0000256" key="16">
    <source>
        <dbReference type="ARBA" id="ARBA00022967"/>
    </source>
</evidence>
<feature type="compositionally biased region" description="Low complexity" evidence="32">
    <location>
        <begin position="184"/>
        <end position="195"/>
    </location>
</feature>
<keyword evidence="20" id="KW-0496">Mitochondrion</keyword>
<dbReference type="InterPro" id="IPR026255">
    <property type="entry name" value="NADP_transhyd_a"/>
</dbReference>
<dbReference type="NCBIfam" id="TIGR00561">
    <property type="entry name" value="pntA"/>
    <property type="match status" value="1"/>
</dbReference>
<dbReference type="SMART" id="SM01002">
    <property type="entry name" value="AlaDh_PNT_C"/>
    <property type="match status" value="1"/>
</dbReference>
<evidence type="ECO:0000259" key="35">
    <source>
        <dbReference type="SMART" id="SM01003"/>
    </source>
</evidence>
<evidence type="ECO:0000256" key="14">
    <source>
        <dbReference type="ARBA" id="ARBA00022857"/>
    </source>
</evidence>
<dbReference type="FunFam" id="3.40.50.1220:FF:000002">
    <property type="entry name" value="NAD(P) transhydrogenase subunit beta"/>
    <property type="match status" value="1"/>
</dbReference>
<comment type="subunit">
    <text evidence="5">Homodimer.</text>
</comment>
<evidence type="ECO:0000256" key="32">
    <source>
        <dbReference type="SAM" id="MobiDB-lite"/>
    </source>
</evidence>
<protein>
    <recommendedName>
        <fullName evidence="28">NAD(P) transhydrogenase, mitochondrial</fullName>
        <ecNumber evidence="6">4.6.1.16</ecNumber>
        <ecNumber evidence="7">7.1.1.1</ecNumber>
    </recommendedName>
    <alternativeName>
        <fullName evidence="31">Nicotinamide nucleotide transhydrogenase</fullName>
    </alternativeName>
    <alternativeName>
        <fullName evidence="29 30">tRNA-intron endonuclease SEN34</fullName>
    </alternativeName>
</protein>
<keyword evidence="17 33" id="KW-1133">Transmembrane helix</keyword>
<dbReference type="Pfam" id="PF26577">
    <property type="entry name" value="TSEN34_N"/>
    <property type="match status" value="1"/>
</dbReference>
<evidence type="ECO:0000256" key="15">
    <source>
        <dbReference type="ARBA" id="ARBA00022946"/>
    </source>
</evidence>